<accession>A0ABT6FIU0</accession>
<keyword evidence="3" id="KW-1185">Reference proteome</keyword>
<protein>
    <submittedName>
        <fullName evidence="2">Uncharacterized protein</fullName>
    </submittedName>
</protein>
<organism evidence="2 3">
    <name type="scientific">Paludisphaera mucosa</name>
    <dbReference type="NCBI Taxonomy" id="3030827"/>
    <lineage>
        <taxon>Bacteria</taxon>
        <taxon>Pseudomonadati</taxon>
        <taxon>Planctomycetota</taxon>
        <taxon>Planctomycetia</taxon>
        <taxon>Isosphaerales</taxon>
        <taxon>Isosphaeraceae</taxon>
        <taxon>Paludisphaera</taxon>
    </lineage>
</organism>
<dbReference type="EMBL" id="JARRAG010000002">
    <property type="protein sequence ID" value="MDG3007503.1"/>
    <property type="molecule type" value="Genomic_DNA"/>
</dbReference>
<gene>
    <name evidence="2" type="ORF">PZE19_27380</name>
</gene>
<evidence type="ECO:0000313" key="2">
    <source>
        <dbReference type="EMBL" id="MDG3007503.1"/>
    </source>
</evidence>
<evidence type="ECO:0000256" key="1">
    <source>
        <dbReference type="SAM" id="Phobius"/>
    </source>
</evidence>
<sequence>MQAIGAVAILGAVEVFWILSFRKRRAIWRRVRRLAEERQGGMVPLDIRTLVAIHEPQRSVPDELWFDAFLAYHLPAAAVVRLARGRFHVLDDGGWKPFAMIVVLTLASYSALAARLLAPRP</sequence>
<evidence type="ECO:0000313" key="3">
    <source>
        <dbReference type="Proteomes" id="UP001216907"/>
    </source>
</evidence>
<proteinExistence type="predicted"/>
<keyword evidence="1" id="KW-1133">Transmembrane helix</keyword>
<dbReference type="RefSeq" id="WP_277863781.1">
    <property type="nucleotide sequence ID" value="NZ_JARRAG010000002.1"/>
</dbReference>
<keyword evidence="1" id="KW-0472">Membrane</keyword>
<name>A0ABT6FIU0_9BACT</name>
<reference evidence="2 3" key="1">
    <citation type="submission" date="2023-03" db="EMBL/GenBank/DDBJ databases">
        <title>Paludisphaera mucosa sp. nov. a novel planctomycete from northern fen.</title>
        <authorList>
            <person name="Ivanova A."/>
        </authorList>
    </citation>
    <scope>NUCLEOTIDE SEQUENCE [LARGE SCALE GENOMIC DNA]</scope>
    <source>
        <strain evidence="2 3">Pla2</strain>
    </source>
</reference>
<comment type="caution">
    <text evidence="2">The sequence shown here is derived from an EMBL/GenBank/DDBJ whole genome shotgun (WGS) entry which is preliminary data.</text>
</comment>
<feature type="transmembrane region" description="Helical" evidence="1">
    <location>
        <begin position="6"/>
        <end position="22"/>
    </location>
</feature>
<dbReference type="Proteomes" id="UP001216907">
    <property type="component" value="Unassembled WGS sequence"/>
</dbReference>
<keyword evidence="1" id="KW-0812">Transmembrane</keyword>